<keyword evidence="7 10" id="KW-0472">Membrane</keyword>
<evidence type="ECO:0008006" key="13">
    <source>
        <dbReference type="Google" id="ProtNLM"/>
    </source>
</evidence>
<keyword evidence="8" id="KW-0675">Receptor</keyword>
<evidence type="ECO:0000256" key="8">
    <source>
        <dbReference type="ARBA" id="ARBA00023170"/>
    </source>
</evidence>
<reference evidence="11 12" key="1">
    <citation type="journal article" date="2010" name="Science">
        <title>Genomic comparison of the ants Camponotus floridanus and Harpegnathos saltator.</title>
        <authorList>
            <person name="Bonasio R."/>
            <person name="Zhang G."/>
            <person name="Ye C."/>
            <person name="Mutti N.S."/>
            <person name="Fang X."/>
            <person name="Qin N."/>
            <person name="Donahue G."/>
            <person name="Yang P."/>
            <person name="Li Q."/>
            <person name="Li C."/>
            <person name="Zhang P."/>
            <person name="Huang Z."/>
            <person name="Berger S.L."/>
            <person name="Reinberg D."/>
            <person name="Wang J."/>
            <person name="Liebig J."/>
        </authorList>
    </citation>
    <scope>NUCLEOTIDE SEQUENCE [LARGE SCALE GENOMIC DNA]</scope>
    <source>
        <strain evidence="11 12">R22 G/1</strain>
    </source>
</reference>
<feature type="transmembrane region" description="Helical" evidence="10">
    <location>
        <begin position="742"/>
        <end position="761"/>
    </location>
</feature>
<protein>
    <recommendedName>
        <fullName evidence="13">Odorant receptor 13a</fullName>
    </recommendedName>
</protein>
<feature type="transmembrane region" description="Helical" evidence="10">
    <location>
        <begin position="85"/>
        <end position="104"/>
    </location>
</feature>
<feature type="transmembrane region" description="Helical" evidence="10">
    <location>
        <begin position="382"/>
        <end position="401"/>
    </location>
</feature>
<dbReference type="GO" id="GO:0007165">
    <property type="term" value="P:signal transduction"/>
    <property type="evidence" value="ECO:0007669"/>
    <property type="project" value="UniProtKB-KW"/>
</dbReference>
<keyword evidence="9" id="KW-0807">Transducer</keyword>
<keyword evidence="5" id="KW-0552">Olfaction</keyword>
<dbReference type="Proteomes" id="UP000008237">
    <property type="component" value="Unassembled WGS sequence"/>
</dbReference>
<dbReference type="OrthoDB" id="6617147at2759"/>
<dbReference type="InterPro" id="IPR004117">
    <property type="entry name" value="7tm6_olfct_rcpt"/>
</dbReference>
<sequence>MAKITTIPWSNVNCEKDIVDALVWSKWILRILGIWPLVFPVTSRVEKILATTSFALSWSALGFLLIPIAIFTLSDHTVTNDKVKMLGPLGHVLISMLKYLFLVVRHKSIRQCIRGLSFDWRAVQRENYRTIMMKDSMKSHMLSKFCIAFMYCGGLSYVTVMPFLSQKPDGEKNATVGPVPYLGFDIIFDLRFVPGYVFVFCMQCFSAVVMFNITTAVYCLAAMFVAHACGQIEIVMARVESFMKDVQSNRINSEHCMAVIVKHHVKALSICSGHARLFTVSAADNLQQSLSHLRNSSMTKIIAIPWSNVNYEKDIVDALMWSRRILRVLGIWPLIFPDTSTIEKILATISFSVCWSALGFLLIPMTIYTLSDQTLTSDKIKMLGPLGYVVASVLKYMLLVIRHRSIRRCIHVLSIDWRAVQQEDYRMIMIKDSAKGHVLSKFCIAFIYCGGLCYNTVIPFLSPRPDNELNTTVGPVTYPGFDIIFDLRFVPAYVFVFCAQLLSSVIMFNITTSVCCLAATFVAHACGQIGIVMAKVKGFVKNVQSNRTNSKHRMAIIVNHHVQALREKVYKASASACLMTLLQSMLCFRFAQSSAKSVLANMKNSREGYVTSPNVNYQQDMQYVFKPSSWILGSMGIWPITIQGIRKHVSTIAIVVYNFALVFAMVPCILHIIYDQKDLNLRLKLCGLLGFCLTALTKYFILVIRRSKIQSCIEQVKKDWWQVKFKSDRECMLKYASIGRKLSLICVTAMYSAGFIYHLILPFCTEHKIGNQTIRPLVYPTYSEFRQSQISPTYEIVYVAHCVCGYTIYSITVGTCGLAAIFSTHACGQIQMIISRLEDLLNGKNFEQVPNVQQRIAAIVKGNVQIIRFAAVVEEVLQEVCLVEFTSSLCTICLLEYYCILVR</sequence>
<organism evidence="12">
    <name type="scientific">Harpegnathos saltator</name>
    <name type="common">Jerdon's jumping ant</name>
    <dbReference type="NCBI Taxonomy" id="610380"/>
    <lineage>
        <taxon>Eukaryota</taxon>
        <taxon>Metazoa</taxon>
        <taxon>Ecdysozoa</taxon>
        <taxon>Arthropoda</taxon>
        <taxon>Hexapoda</taxon>
        <taxon>Insecta</taxon>
        <taxon>Pterygota</taxon>
        <taxon>Neoptera</taxon>
        <taxon>Endopterygota</taxon>
        <taxon>Hymenoptera</taxon>
        <taxon>Apocrita</taxon>
        <taxon>Aculeata</taxon>
        <taxon>Formicoidea</taxon>
        <taxon>Formicidae</taxon>
        <taxon>Ponerinae</taxon>
        <taxon>Ponerini</taxon>
        <taxon>Harpegnathos</taxon>
    </lineage>
</organism>
<evidence type="ECO:0000256" key="4">
    <source>
        <dbReference type="ARBA" id="ARBA00022692"/>
    </source>
</evidence>
<evidence type="ECO:0000256" key="10">
    <source>
        <dbReference type="SAM" id="Phobius"/>
    </source>
</evidence>
<dbReference type="Pfam" id="PF02949">
    <property type="entry name" value="7tm_6"/>
    <property type="match status" value="3"/>
</dbReference>
<keyword evidence="12" id="KW-1185">Reference proteome</keyword>
<feature type="transmembrane region" description="Helical" evidence="10">
    <location>
        <begin position="652"/>
        <end position="674"/>
    </location>
</feature>
<feature type="transmembrane region" description="Helical" evidence="10">
    <location>
        <begin position="438"/>
        <end position="461"/>
    </location>
</feature>
<evidence type="ECO:0000256" key="1">
    <source>
        <dbReference type="ARBA" id="ARBA00004651"/>
    </source>
</evidence>
<dbReference type="PANTHER" id="PTHR21137:SF35">
    <property type="entry name" value="ODORANT RECEPTOR 19A-RELATED"/>
    <property type="match status" value="1"/>
</dbReference>
<keyword evidence="4 10" id="KW-0812">Transmembrane</keyword>
<feature type="transmembrane region" description="Helical" evidence="10">
    <location>
        <begin position="492"/>
        <end position="523"/>
    </location>
</feature>
<evidence type="ECO:0000313" key="12">
    <source>
        <dbReference type="Proteomes" id="UP000008237"/>
    </source>
</evidence>
<evidence type="ECO:0000256" key="3">
    <source>
        <dbReference type="ARBA" id="ARBA00022606"/>
    </source>
</evidence>
<keyword evidence="2" id="KW-1003">Cell membrane</keyword>
<gene>
    <name evidence="11" type="ORF">EAI_02320</name>
</gene>
<feature type="transmembrane region" description="Helical" evidence="10">
    <location>
        <begin position="196"/>
        <end position="226"/>
    </location>
</feature>
<feature type="transmembrane region" description="Helical" evidence="10">
    <location>
        <begin position="55"/>
        <end position="73"/>
    </location>
</feature>
<keyword evidence="3" id="KW-0716">Sensory transduction</keyword>
<comment type="subcellular location">
    <subcellularLocation>
        <location evidence="1">Cell membrane</location>
        <topology evidence="1">Multi-pass membrane protein</topology>
    </subcellularLocation>
</comment>
<feature type="transmembrane region" description="Helical" evidence="10">
    <location>
        <begin position="345"/>
        <end position="370"/>
    </location>
</feature>
<evidence type="ECO:0000256" key="7">
    <source>
        <dbReference type="ARBA" id="ARBA00023136"/>
    </source>
</evidence>
<dbReference type="GO" id="GO:0005886">
    <property type="term" value="C:plasma membrane"/>
    <property type="evidence" value="ECO:0007669"/>
    <property type="project" value="UniProtKB-SubCell"/>
</dbReference>
<evidence type="ECO:0000256" key="5">
    <source>
        <dbReference type="ARBA" id="ARBA00022725"/>
    </source>
</evidence>
<dbReference type="EMBL" id="GL451627">
    <property type="protein sequence ID" value="EFN78907.1"/>
    <property type="molecule type" value="Genomic_DNA"/>
</dbReference>
<dbReference type="InParanoid" id="E2BZK9"/>
<evidence type="ECO:0000256" key="9">
    <source>
        <dbReference type="ARBA" id="ARBA00023224"/>
    </source>
</evidence>
<accession>E2BZK9</accession>
<dbReference type="GO" id="GO:0005549">
    <property type="term" value="F:odorant binding"/>
    <property type="evidence" value="ECO:0007669"/>
    <property type="project" value="InterPro"/>
</dbReference>
<evidence type="ECO:0000313" key="11">
    <source>
        <dbReference type="EMBL" id="EFN78907.1"/>
    </source>
</evidence>
<proteinExistence type="predicted"/>
<feature type="transmembrane region" description="Helical" evidence="10">
    <location>
        <begin position="680"/>
        <end position="701"/>
    </location>
</feature>
<dbReference type="AlphaFoldDB" id="E2BZK9"/>
<evidence type="ECO:0000256" key="6">
    <source>
        <dbReference type="ARBA" id="ARBA00022989"/>
    </source>
</evidence>
<keyword evidence="6 10" id="KW-1133">Transmembrane helix</keyword>
<evidence type="ECO:0000256" key="2">
    <source>
        <dbReference type="ARBA" id="ARBA00022475"/>
    </source>
</evidence>
<name>E2BZK9_HARSA</name>
<feature type="transmembrane region" description="Helical" evidence="10">
    <location>
        <begin position="142"/>
        <end position="164"/>
    </location>
</feature>
<dbReference type="PANTHER" id="PTHR21137">
    <property type="entry name" value="ODORANT RECEPTOR"/>
    <property type="match status" value="1"/>
</dbReference>
<dbReference type="GO" id="GO:0004984">
    <property type="term" value="F:olfactory receptor activity"/>
    <property type="evidence" value="ECO:0007669"/>
    <property type="project" value="InterPro"/>
</dbReference>